<dbReference type="AlphaFoldDB" id="A0A1B7VZS0"/>
<proteinExistence type="predicted"/>
<sequence>MENLLLQNILQLTIAERIQLVQDIWDSITVDADNVTISDAQKKELERRLELYYQNPHQVSSWEEVKQKFNR</sequence>
<evidence type="ECO:0000313" key="2">
    <source>
        <dbReference type="Proteomes" id="UP000092382"/>
    </source>
</evidence>
<dbReference type="STRING" id="1803587.GCA_001593825_01292"/>
<dbReference type="EMBL" id="LJOY01000010">
    <property type="protein sequence ID" value="OBQ26517.1"/>
    <property type="molecule type" value="Genomic_DNA"/>
</dbReference>
<protein>
    <submittedName>
        <fullName evidence="1">Addiction module protein</fullName>
    </submittedName>
</protein>
<organism evidence="1 2">
    <name type="scientific">Aphanizomenon flos-aquae LD13</name>
    <dbReference type="NCBI Taxonomy" id="1710894"/>
    <lineage>
        <taxon>Bacteria</taxon>
        <taxon>Bacillati</taxon>
        <taxon>Cyanobacteriota</taxon>
        <taxon>Cyanophyceae</taxon>
        <taxon>Nostocales</taxon>
        <taxon>Aphanizomenonaceae</taxon>
        <taxon>Aphanizomenon</taxon>
    </lineage>
</organism>
<dbReference type="Pfam" id="PF09720">
    <property type="entry name" value="Unstab_antitox"/>
    <property type="match status" value="1"/>
</dbReference>
<dbReference type="Proteomes" id="UP000092382">
    <property type="component" value="Unassembled WGS sequence"/>
</dbReference>
<dbReference type="InterPro" id="IPR013406">
    <property type="entry name" value="CHP02574_addiction_mod"/>
</dbReference>
<accession>A0A1B7VZS0</accession>
<dbReference type="PATRIC" id="fig|1710894.3.peg.1563"/>
<comment type="caution">
    <text evidence="1">The sequence shown here is derived from an EMBL/GenBank/DDBJ whole genome shotgun (WGS) entry which is preliminary data.</text>
</comment>
<gene>
    <name evidence="1" type="ORF">AN481_04615</name>
</gene>
<dbReference type="NCBIfam" id="TIGR02574">
    <property type="entry name" value="stabl_TIGR02574"/>
    <property type="match status" value="1"/>
</dbReference>
<reference evidence="1 2" key="1">
    <citation type="submission" date="2015-09" db="EMBL/GenBank/DDBJ databases">
        <title>Whole genome shotgun sequence assembly of Aphanizomenon flos-aquae UKL13.</title>
        <authorList>
            <person name="Driscoll C."/>
        </authorList>
    </citation>
    <scope>NUCLEOTIDE SEQUENCE [LARGE SCALE GENOMIC DNA]</scope>
    <source>
        <strain evidence="1">MDT13</strain>
    </source>
</reference>
<name>A0A1B7VZS0_APHFL</name>
<evidence type="ECO:0000313" key="1">
    <source>
        <dbReference type="EMBL" id="OBQ26517.1"/>
    </source>
</evidence>